<dbReference type="EC" id="6.1.1.6" evidence="7"/>
<dbReference type="Gene3D" id="3.30.930.10">
    <property type="entry name" value="Bira Bifunctional Protein, Domain 2"/>
    <property type="match status" value="1"/>
</dbReference>
<feature type="domain" description="Aminoacyl-transfer RNA synthetases class-II family profile" evidence="9">
    <location>
        <begin position="192"/>
        <end position="499"/>
    </location>
</feature>
<keyword evidence="7 8" id="KW-0460">Magnesium</keyword>
<sequence length="502" mass="55435">MADETTHEPTAEEISEQKAVRLAKRERLIAEASDLGDGAYPVSLPVTTTIPEVRARFVGLGVDERSGETVGVSGRVVHLRNTGKLCFAALQSGDGSRIQAMVSLGEVGEEALAAWKELVDLGDHVFVAGEVITSRRGELSIMATEWRMAAKAINPLPNLHNELSEETRVRSRYLDLIAREQARRNVLDRATVNASLRSTFTGLGFVEVETPMLQVMHGGASARPFVTHSNAFDTELFLRIAPELYLKRAVVGGIERVFEINRNFRNEGADSTHSPEFAMLEAYQAYGDYHSIADLTQKLIQDAAYAVAGSHVVTWADGTEYDLGGEWDRLSMYDSLGAAIGEEITPETPMSRLKELADAVEIEVDHPLPGKYVEELWEHHVKSGLTRPTFVMDFPLDTSPLVRQHRSIPGVVEKWDLYVRGFELATGYSELVDPVVQRERFVEQSRLAAGGDPEAMRLDEEFLRALEFGMPPTGGMGMGIDRLLMAVTGLGIRETILFPLVK</sequence>
<reference evidence="10 11" key="1">
    <citation type="submission" date="2019-11" db="EMBL/GenBank/DDBJ databases">
        <title>Agromyces kandeliae sp. nov., isolated from mangrove soil.</title>
        <authorList>
            <person name="Wang R."/>
        </authorList>
    </citation>
    <scope>NUCLEOTIDE SEQUENCE [LARGE SCALE GENOMIC DNA]</scope>
    <source>
        <strain evidence="10 11">JCM 11431</strain>
    </source>
</reference>
<evidence type="ECO:0000313" key="10">
    <source>
        <dbReference type="EMBL" id="MUN07699.1"/>
    </source>
</evidence>
<dbReference type="Pfam" id="PF00152">
    <property type="entry name" value="tRNA-synt_2"/>
    <property type="match status" value="1"/>
</dbReference>
<dbReference type="OrthoDB" id="9801152at2"/>
<dbReference type="PROSITE" id="PS50862">
    <property type="entry name" value="AA_TRNA_LIGASE_II"/>
    <property type="match status" value="1"/>
</dbReference>
<dbReference type="SUPFAM" id="SSF50249">
    <property type="entry name" value="Nucleic acid-binding proteins"/>
    <property type="match status" value="1"/>
</dbReference>
<dbReference type="InterPro" id="IPR045864">
    <property type="entry name" value="aa-tRNA-synth_II/BPL/LPL"/>
</dbReference>
<dbReference type="Proteomes" id="UP000480122">
    <property type="component" value="Unassembled WGS sequence"/>
</dbReference>
<dbReference type="GO" id="GO:0005829">
    <property type="term" value="C:cytosol"/>
    <property type="evidence" value="ECO:0007669"/>
    <property type="project" value="TreeGrafter"/>
</dbReference>
<dbReference type="InterPro" id="IPR006195">
    <property type="entry name" value="aa-tRNA-synth_II"/>
</dbReference>
<dbReference type="SUPFAM" id="SSF55681">
    <property type="entry name" value="Class II aaRS and biotin synthetases"/>
    <property type="match status" value="1"/>
</dbReference>
<dbReference type="PANTHER" id="PTHR42918">
    <property type="entry name" value="LYSYL-TRNA SYNTHETASE"/>
    <property type="match status" value="1"/>
</dbReference>
<comment type="cofactor">
    <cofactor evidence="7 8">
        <name>Mg(2+)</name>
        <dbReference type="ChEBI" id="CHEBI:18420"/>
    </cofactor>
    <text evidence="7 8">Binds 3 Mg(2+) ions per subunit.</text>
</comment>
<feature type="binding site" evidence="7">
    <location>
        <position position="416"/>
    </location>
    <ligand>
        <name>Mg(2+)</name>
        <dbReference type="ChEBI" id="CHEBI:18420"/>
        <label>1</label>
    </ligand>
</feature>
<keyword evidence="2 7" id="KW-0479">Metal-binding</keyword>
<keyword evidence="11" id="KW-1185">Reference proteome</keyword>
<dbReference type="InterPro" id="IPR004365">
    <property type="entry name" value="NA-bd_OB_tRNA"/>
</dbReference>
<dbReference type="InterPro" id="IPR004364">
    <property type="entry name" value="Aa-tRNA-synt_II"/>
</dbReference>
<dbReference type="NCBIfam" id="TIGR00499">
    <property type="entry name" value="lysS_bact"/>
    <property type="match status" value="1"/>
</dbReference>
<dbReference type="GO" id="GO:0004824">
    <property type="term" value="F:lysine-tRNA ligase activity"/>
    <property type="evidence" value="ECO:0007669"/>
    <property type="project" value="UniProtKB-UniRule"/>
</dbReference>
<evidence type="ECO:0000256" key="3">
    <source>
        <dbReference type="ARBA" id="ARBA00022741"/>
    </source>
</evidence>
<comment type="catalytic activity">
    <reaction evidence="6 7 8">
        <text>tRNA(Lys) + L-lysine + ATP = L-lysyl-tRNA(Lys) + AMP + diphosphate</text>
        <dbReference type="Rhea" id="RHEA:20792"/>
        <dbReference type="Rhea" id="RHEA-COMP:9696"/>
        <dbReference type="Rhea" id="RHEA-COMP:9697"/>
        <dbReference type="ChEBI" id="CHEBI:30616"/>
        <dbReference type="ChEBI" id="CHEBI:32551"/>
        <dbReference type="ChEBI" id="CHEBI:33019"/>
        <dbReference type="ChEBI" id="CHEBI:78442"/>
        <dbReference type="ChEBI" id="CHEBI:78529"/>
        <dbReference type="ChEBI" id="CHEBI:456215"/>
        <dbReference type="EC" id="6.1.1.6"/>
    </reaction>
</comment>
<evidence type="ECO:0000256" key="4">
    <source>
        <dbReference type="ARBA" id="ARBA00022840"/>
    </source>
</evidence>
<dbReference type="Gene3D" id="2.40.50.140">
    <property type="entry name" value="Nucleic acid-binding proteins"/>
    <property type="match status" value="1"/>
</dbReference>
<dbReference type="GO" id="GO:0005524">
    <property type="term" value="F:ATP binding"/>
    <property type="evidence" value="ECO:0007669"/>
    <property type="project" value="UniProtKB-UniRule"/>
</dbReference>
<dbReference type="PRINTS" id="PR00982">
    <property type="entry name" value="TRNASYNTHLYS"/>
</dbReference>
<feature type="binding site" evidence="7">
    <location>
        <position position="423"/>
    </location>
    <ligand>
        <name>Mg(2+)</name>
        <dbReference type="ChEBI" id="CHEBI:18420"/>
        <label>2</label>
    </ligand>
</feature>
<accession>A0A7C9LWT3</accession>
<comment type="subunit">
    <text evidence="7">Homodimer.</text>
</comment>
<dbReference type="RefSeq" id="WP_155842557.1">
    <property type="nucleotide sequence ID" value="NZ_BAAAIA010000005.1"/>
</dbReference>
<evidence type="ECO:0000256" key="8">
    <source>
        <dbReference type="RuleBase" id="RU000336"/>
    </source>
</evidence>
<evidence type="ECO:0000256" key="2">
    <source>
        <dbReference type="ARBA" id="ARBA00022723"/>
    </source>
</evidence>
<keyword evidence="7" id="KW-0963">Cytoplasm</keyword>
<dbReference type="Pfam" id="PF01336">
    <property type="entry name" value="tRNA_anti-codon"/>
    <property type="match status" value="1"/>
</dbReference>
<dbReference type="NCBIfam" id="NF001756">
    <property type="entry name" value="PRK00484.1"/>
    <property type="match status" value="1"/>
</dbReference>
<evidence type="ECO:0000259" key="9">
    <source>
        <dbReference type="PROSITE" id="PS50862"/>
    </source>
</evidence>
<dbReference type="InterPro" id="IPR044136">
    <property type="entry name" value="Lys-tRNA-ligase_II_N"/>
</dbReference>
<dbReference type="CDD" id="cd04322">
    <property type="entry name" value="LysRS_N"/>
    <property type="match status" value="1"/>
</dbReference>
<dbReference type="InterPro" id="IPR002313">
    <property type="entry name" value="Lys-tRNA-ligase_II"/>
</dbReference>
<comment type="subcellular location">
    <subcellularLocation>
        <location evidence="7">Cytoplasm</location>
    </subcellularLocation>
</comment>
<evidence type="ECO:0000256" key="1">
    <source>
        <dbReference type="ARBA" id="ARBA00022598"/>
    </source>
</evidence>
<keyword evidence="1 7" id="KW-0436">Ligase</keyword>
<keyword evidence="7" id="KW-0648">Protein biosynthesis</keyword>
<proteinExistence type="inferred from homology"/>
<keyword evidence="4 7" id="KW-0067">ATP-binding</keyword>
<dbReference type="EMBL" id="WODA01000022">
    <property type="protein sequence ID" value="MUN07699.1"/>
    <property type="molecule type" value="Genomic_DNA"/>
</dbReference>
<dbReference type="InterPro" id="IPR012340">
    <property type="entry name" value="NA-bd_OB-fold"/>
</dbReference>
<protein>
    <recommendedName>
        <fullName evidence="7">Lysine--tRNA ligase</fullName>
        <ecNumber evidence="7">6.1.1.6</ecNumber>
    </recommendedName>
    <alternativeName>
        <fullName evidence="7">Lysyl-tRNA synthetase</fullName>
        <shortName evidence="7">LysRS</shortName>
    </alternativeName>
</protein>
<comment type="caution">
    <text evidence="10">The sequence shown here is derived from an EMBL/GenBank/DDBJ whole genome shotgun (WGS) entry which is preliminary data.</text>
</comment>
<organism evidence="10 11">
    <name type="scientific">Agromyces luteolus</name>
    <dbReference type="NCBI Taxonomy" id="88373"/>
    <lineage>
        <taxon>Bacteria</taxon>
        <taxon>Bacillati</taxon>
        <taxon>Actinomycetota</taxon>
        <taxon>Actinomycetes</taxon>
        <taxon>Micrococcales</taxon>
        <taxon>Microbacteriaceae</taxon>
        <taxon>Agromyces</taxon>
    </lineage>
</organism>
<dbReference type="GO" id="GO:0000049">
    <property type="term" value="F:tRNA binding"/>
    <property type="evidence" value="ECO:0007669"/>
    <property type="project" value="TreeGrafter"/>
</dbReference>
<dbReference type="PANTHER" id="PTHR42918:SF15">
    <property type="entry name" value="LYSINE--TRNA LIGASE, CHLOROPLASTIC_MITOCHONDRIAL"/>
    <property type="match status" value="1"/>
</dbReference>
<gene>
    <name evidence="7 10" type="primary">lysS</name>
    <name evidence="10" type="ORF">GLX25_11290</name>
</gene>
<comment type="similarity">
    <text evidence="7">Belongs to the class-II aminoacyl-tRNA synthetase family.</text>
</comment>
<dbReference type="AlphaFoldDB" id="A0A7C9LWT3"/>
<name>A0A7C9LWT3_9MICO</name>
<evidence type="ECO:0000313" key="11">
    <source>
        <dbReference type="Proteomes" id="UP000480122"/>
    </source>
</evidence>
<feature type="binding site" evidence="7">
    <location>
        <position position="423"/>
    </location>
    <ligand>
        <name>Mg(2+)</name>
        <dbReference type="ChEBI" id="CHEBI:18420"/>
        <label>1</label>
    </ligand>
</feature>
<dbReference type="GO" id="GO:0000287">
    <property type="term" value="F:magnesium ion binding"/>
    <property type="evidence" value="ECO:0007669"/>
    <property type="project" value="UniProtKB-UniRule"/>
</dbReference>
<keyword evidence="5 7" id="KW-0030">Aminoacyl-tRNA synthetase</keyword>
<dbReference type="HAMAP" id="MF_00252">
    <property type="entry name" value="Lys_tRNA_synth_class2"/>
    <property type="match status" value="1"/>
</dbReference>
<evidence type="ECO:0000256" key="7">
    <source>
        <dbReference type="HAMAP-Rule" id="MF_00252"/>
    </source>
</evidence>
<keyword evidence="3 7" id="KW-0547">Nucleotide-binding</keyword>
<dbReference type="InterPro" id="IPR018149">
    <property type="entry name" value="Lys-tRNA-synth_II_C"/>
</dbReference>
<dbReference type="GO" id="GO:0006430">
    <property type="term" value="P:lysyl-tRNA aminoacylation"/>
    <property type="evidence" value="ECO:0007669"/>
    <property type="project" value="UniProtKB-UniRule"/>
</dbReference>
<evidence type="ECO:0000256" key="5">
    <source>
        <dbReference type="ARBA" id="ARBA00023146"/>
    </source>
</evidence>
<evidence type="ECO:0000256" key="6">
    <source>
        <dbReference type="ARBA" id="ARBA00048573"/>
    </source>
</evidence>